<evidence type="ECO:0000256" key="3">
    <source>
        <dbReference type="ARBA" id="ARBA00022737"/>
    </source>
</evidence>
<evidence type="ECO:0000256" key="2">
    <source>
        <dbReference type="ARBA" id="ARBA00009252"/>
    </source>
</evidence>
<dbReference type="OMA" id="GSTDWPA"/>
<feature type="region of interest" description="Disordered" evidence="7">
    <location>
        <begin position="1612"/>
        <end position="1667"/>
    </location>
</feature>
<evidence type="ECO:0000256" key="5">
    <source>
        <dbReference type="ARBA" id="ARBA00023306"/>
    </source>
</evidence>
<evidence type="ECO:0000313" key="10">
    <source>
        <dbReference type="Proteomes" id="UP000027361"/>
    </source>
</evidence>
<keyword evidence="10" id="KW-1185">Reference proteome</keyword>
<dbReference type="GeneID" id="25266561"/>
<dbReference type="OrthoDB" id="418242at2759"/>
<dbReference type="RefSeq" id="XP_013242621.1">
    <property type="nucleotide sequence ID" value="XM_013387167.1"/>
</dbReference>
<dbReference type="GO" id="GO:0010468">
    <property type="term" value="P:regulation of gene expression"/>
    <property type="evidence" value="ECO:0007669"/>
    <property type="project" value="InterPro"/>
</dbReference>
<dbReference type="InterPro" id="IPR024986">
    <property type="entry name" value="Nipped-B_C"/>
</dbReference>
<dbReference type="FunCoup" id="A0A066VUX2">
    <property type="interactions" value="134"/>
</dbReference>
<comment type="caution">
    <text evidence="9">The sequence shown here is derived from an EMBL/GenBank/DDBJ whole genome shotgun (WGS) entry which is preliminary data.</text>
</comment>
<evidence type="ECO:0000256" key="1">
    <source>
        <dbReference type="ARBA" id="ARBA00004123"/>
    </source>
</evidence>
<dbReference type="GO" id="GO:0003682">
    <property type="term" value="F:chromatin binding"/>
    <property type="evidence" value="ECO:0007669"/>
    <property type="project" value="TreeGrafter"/>
</dbReference>
<dbReference type="InterPro" id="IPR011989">
    <property type="entry name" value="ARM-like"/>
</dbReference>
<dbReference type="CDD" id="cd23958">
    <property type="entry name" value="SCC2"/>
    <property type="match status" value="1"/>
</dbReference>
<dbReference type="InterPro" id="IPR016024">
    <property type="entry name" value="ARM-type_fold"/>
</dbReference>
<dbReference type="GO" id="GO:0061775">
    <property type="term" value="F:cohesin loader activity"/>
    <property type="evidence" value="ECO:0007669"/>
    <property type="project" value="InterPro"/>
</dbReference>
<dbReference type="Pfam" id="PF12830">
    <property type="entry name" value="Nipped-B_C"/>
    <property type="match status" value="1"/>
</dbReference>
<evidence type="ECO:0000313" key="9">
    <source>
        <dbReference type="EMBL" id="KDN44083.1"/>
    </source>
</evidence>
<dbReference type="SUPFAM" id="SSF48371">
    <property type="entry name" value="ARM repeat"/>
    <property type="match status" value="1"/>
</dbReference>
<dbReference type="GO" id="GO:0071169">
    <property type="term" value="P:establishment of protein localization to chromatin"/>
    <property type="evidence" value="ECO:0007669"/>
    <property type="project" value="TreeGrafter"/>
</dbReference>
<evidence type="ECO:0000259" key="8">
    <source>
        <dbReference type="Pfam" id="PF12830"/>
    </source>
</evidence>
<comment type="subcellular location">
    <subcellularLocation>
        <location evidence="1 6">Nucleus</location>
    </subcellularLocation>
</comment>
<dbReference type="GO" id="GO:1990414">
    <property type="term" value="P:replication-born double-strand break repair via sister chromatid exchange"/>
    <property type="evidence" value="ECO:0007669"/>
    <property type="project" value="TreeGrafter"/>
</dbReference>
<gene>
    <name evidence="9" type="ORF">K437DRAFT_274699</name>
</gene>
<reference evidence="9 10" key="1">
    <citation type="submission" date="2014-05" db="EMBL/GenBank/DDBJ databases">
        <title>Draft genome sequence of a rare smut relative, Tilletiaria anomala UBC 951.</title>
        <authorList>
            <consortium name="DOE Joint Genome Institute"/>
            <person name="Toome M."/>
            <person name="Kuo A."/>
            <person name="Henrissat B."/>
            <person name="Lipzen A."/>
            <person name="Tritt A."/>
            <person name="Yoshinaga Y."/>
            <person name="Zane M."/>
            <person name="Barry K."/>
            <person name="Grigoriev I.V."/>
            <person name="Spatafora J.W."/>
            <person name="Aimea M.C."/>
        </authorList>
    </citation>
    <scope>NUCLEOTIDE SEQUENCE [LARGE SCALE GENOMIC DNA]</scope>
    <source>
        <strain evidence="9 10">UBC 951</strain>
    </source>
</reference>
<dbReference type="EMBL" id="JMSN01000055">
    <property type="protein sequence ID" value="KDN44083.1"/>
    <property type="molecule type" value="Genomic_DNA"/>
</dbReference>
<dbReference type="Gene3D" id="1.25.10.10">
    <property type="entry name" value="Leucine-rich Repeat Variant"/>
    <property type="match status" value="1"/>
</dbReference>
<feature type="compositionally biased region" description="Basic residues" evidence="7">
    <location>
        <begin position="201"/>
        <end position="210"/>
    </location>
</feature>
<keyword evidence="4 6" id="KW-0539">Nucleus</keyword>
<dbReference type="InterPro" id="IPR033031">
    <property type="entry name" value="Scc2/Nipped-B"/>
</dbReference>
<dbReference type="STRING" id="1037660.A0A066VUX2"/>
<dbReference type="GO" id="GO:0090694">
    <property type="term" value="C:Scc2-Scc4 cohesin loading complex"/>
    <property type="evidence" value="ECO:0007669"/>
    <property type="project" value="TreeGrafter"/>
</dbReference>
<dbReference type="Proteomes" id="UP000027361">
    <property type="component" value="Unassembled WGS sequence"/>
</dbReference>
<dbReference type="InterPro" id="IPR026003">
    <property type="entry name" value="Cohesin_HEAT"/>
</dbReference>
<organism evidence="9 10">
    <name type="scientific">Tilletiaria anomala (strain ATCC 24038 / CBS 436.72 / UBC 951)</name>
    <dbReference type="NCBI Taxonomy" id="1037660"/>
    <lineage>
        <taxon>Eukaryota</taxon>
        <taxon>Fungi</taxon>
        <taxon>Dikarya</taxon>
        <taxon>Basidiomycota</taxon>
        <taxon>Ustilaginomycotina</taxon>
        <taxon>Exobasidiomycetes</taxon>
        <taxon>Georgefischeriales</taxon>
        <taxon>Tilletiariaceae</taxon>
        <taxon>Tilletiaria</taxon>
    </lineage>
</organism>
<name>A0A066VUX2_TILAU</name>
<dbReference type="PANTHER" id="PTHR21704:SF18">
    <property type="entry name" value="NIPPED-B-LIKE PROTEIN"/>
    <property type="match status" value="1"/>
</dbReference>
<evidence type="ECO:0000256" key="7">
    <source>
        <dbReference type="SAM" id="MobiDB-lite"/>
    </source>
</evidence>
<proteinExistence type="inferred from homology"/>
<keyword evidence="3 6" id="KW-0677">Repeat</keyword>
<dbReference type="PANTHER" id="PTHR21704">
    <property type="entry name" value="NIPPED-B-LIKE PROTEIN DELANGIN SCC2-RELATED"/>
    <property type="match status" value="1"/>
</dbReference>
<dbReference type="HOGENOM" id="CLU_000655_0_0_1"/>
<feature type="domain" description="Sister chromatid cohesion C-terminal" evidence="8">
    <location>
        <begin position="1407"/>
        <end position="1591"/>
    </location>
</feature>
<dbReference type="InParanoid" id="A0A066VUX2"/>
<protein>
    <recommendedName>
        <fullName evidence="6">Sister chromatid cohesion protein</fullName>
    </recommendedName>
</protein>
<sequence length="1776" mass="195144">MYKEWKIEEEEEEEGDQIDDDIDLLYSKRRTLLQRRNDPHGYNAAAQQGKKAGRIRNPAQKLPAKRLDELLEDLFEAEDSIPSIDEIRALERSEGRAWSNTFFELVDDTKVVLKEQEVVQLLKLIRAANQDFKEFALSEVLDKAALEKMYPPPRQLYEIQHESLLRLLRILERTTTASDGVQPVATNRSIVAKSAASSKKNNCKKRKRGSPSKSSKEMQEDYGLSEDLEATDAVMRDVSADSGLHVETTASVGEANSDVITNIAKDRAAYIQHCSILSRGCLGAECTFALMSGRNPPKSLLSEDAIQAALEPLKICVQSIITHYIEASPEATLPAAGSIEHFFTQLIRDVTPRKATRKKGSKDSAAALADSAATLDAVAFTSASQCIDATKQVFDVTHSALLAVQRLCISDTVPLSDAVAITLVYLTLKPFFMAESDHGGASVMANTSTSTSASTCTGSTTGSNSKSKAVASAYSQLDAIGGASAPGKLRRPCLSILCFIFGKHAQQRTWIVEEILSSLIKLPDMKKGRKQYRLSTGALVHPINALLLQLIQSAADVSLSPSSAILGLGTSARDIEMSDDDLGGVSGGESEGSASHISFSLEGCISASQAVTAYLVHKLQNHGKVVKSSSDMSYVSIIENLIVDLVSMLFSIDWPAAALLLTRLSAAFAALLEDKASADAKGVAIDQLGLVAAALRRAQLIMVDHSLPLSRLGVHTNADDLNKIVEAYVETIQHLDRQQGGDVVAIEAATNYWQAQGLGDLSALLSHFEERGGAGSDDAESTSAITRLRDAARTGKEKISRLYGAQQQRQHQLVTASEVKSEFENDTPITRLTEMLTLTSMSFVSFEFVKKRLLKSVDEQAVGNRAKALRAIGAISIVDADLLEDEQICGMVETRLADSSPGVRDTAVNLLGKYLLRKQDRISHHFRQLLNRLHDSSLAVRKRVTKLLTGFYDVLEDDDLRVELCVRIVRCVLDEDSGLQQLALNAIGQIWFGQALIQDGDVKPPAATPPEHTNVLARIKFDNSKSSRLSRAPSSSGASESEAGVDDLAKHAVIITRVCGQLRERPSPLEEVFKRIGQSSTDPGLGPSVHRKFKGLLERLINSLVTEEPQQPEALFNCIKAIHTIVSTHPTTLSVSKTKALLPYLKSSQTPEELQIMELLLRIFHARLPTLPRSALIFAEQLQRTLISMVSKPPAVSPTSPLMQELIACFCTTIKVLTHDYKILVRTLEACASRTSRTLSRAMSEMDYKPDRSAALVIAMTTLLCENADYDKMRAEVPELRVDLDRFSKGSILDSVYSMLLQLYEAKFEGWQLIALQNLGMLLRSYAHLWTLPSTVALMDAVFAGDNARKKELLLRIMSEYLTREDERKAAELRAFSEQVARSARKGVDMSQLVGNTEAFADSSVSTQLTQHYLRPVLRGALSVDLPVTQRISLDILKHTVMRGLSHPLQCLPALISLETSDDPRISAKALHMHSHLASKHGSILAVRYLDHARAAFDFQRSQHPQYSALRGYRDPEDPRALLQHWYNLIRDRQQPRLDFIKGMVKAFDVDASSDVKAMDVLFIRFLADNLATLEYKGQQEVLLAIHELKIILSVGGMQALFTAQRVVQEGQSSATPAASPSKRRRQVSEPKTPSTVAGSFDDSPGKISQGFAEDSETADDASQSSEPSIVGIPRVCLIMATALALRNHLKWLYNMPESKCLKFVPGKKNSAGGEKPAVQRLMTDRSWVSLDLSELPHAFEEELNDKQSLEIMESYLDIMANEGTQIEPTDVPDID</sequence>
<feature type="region of interest" description="Disordered" evidence="7">
    <location>
        <begin position="192"/>
        <end position="223"/>
    </location>
</feature>
<evidence type="ECO:0000256" key="4">
    <source>
        <dbReference type="ARBA" id="ARBA00023242"/>
    </source>
</evidence>
<accession>A0A066VUX2</accession>
<dbReference type="GO" id="GO:0140588">
    <property type="term" value="P:chromatin looping"/>
    <property type="evidence" value="ECO:0007669"/>
    <property type="project" value="InterPro"/>
</dbReference>
<dbReference type="GO" id="GO:0034087">
    <property type="term" value="P:establishment of mitotic sister chromatid cohesion"/>
    <property type="evidence" value="ECO:0007669"/>
    <property type="project" value="TreeGrafter"/>
</dbReference>
<evidence type="ECO:0000256" key="6">
    <source>
        <dbReference type="RuleBase" id="RU364107"/>
    </source>
</evidence>
<comment type="similarity">
    <text evidence="2 6">Belongs to the SCC2/Nipped-B family.</text>
</comment>
<keyword evidence="5 6" id="KW-0131">Cell cycle</keyword>
<dbReference type="Pfam" id="PF12765">
    <property type="entry name" value="Cohesin_HEAT"/>
    <property type="match status" value="1"/>
</dbReference>